<evidence type="ECO:0000256" key="2">
    <source>
        <dbReference type="ARBA" id="ARBA00022578"/>
    </source>
</evidence>
<evidence type="ECO:0000259" key="6">
    <source>
        <dbReference type="PROSITE" id="PS50994"/>
    </source>
</evidence>
<proteinExistence type="inferred from homology"/>
<comment type="similarity">
    <text evidence="1">Belongs to the transposase IS21/IS408/IS1162 family.</text>
</comment>
<dbReference type="InterPro" id="IPR006120">
    <property type="entry name" value="Resolvase_HTH_dom"/>
</dbReference>
<dbReference type="Pfam" id="PF02796">
    <property type="entry name" value="HTH_7"/>
    <property type="match status" value="1"/>
</dbReference>
<dbReference type="PROSITE" id="PS50531">
    <property type="entry name" value="HTH_IS21"/>
    <property type="match status" value="1"/>
</dbReference>
<name>A0ABR5ANP0_BACBA</name>
<evidence type="ECO:0000259" key="5">
    <source>
        <dbReference type="PROSITE" id="PS50531"/>
    </source>
</evidence>
<dbReference type="Gene3D" id="3.30.420.10">
    <property type="entry name" value="Ribonuclease H-like superfamily/Ribonuclease H"/>
    <property type="match status" value="1"/>
</dbReference>
<dbReference type="Proteomes" id="UP000031982">
    <property type="component" value="Unassembled WGS sequence"/>
</dbReference>
<keyword evidence="3" id="KW-0238">DNA-binding</keyword>
<dbReference type="PANTHER" id="PTHR35004">
    <property type="entry name" value="TRANSPOSASE RV3428C-RELATED"/>
    <property type="match status" value="1"/>
</dbReference>
<sequence>MLYVKIHELRKRKFKVAQIAKELKISRPTVYKYLDMTFDEARAYTEQLLGRKKKLDHYKDWILAWLEEYPHLSSAQIHDWLLERYPDLLVGGSTVRSYVKDIREFYQIEKKVIVRQYEAVPEQPMGKQLQVDWGETKQKTIDNKEIKLYFMAFVLAHSRHKYMEWQARPFTTRDAIRCHENAFQFYGGRTEEIVYDQDHLITVSENAGQLLLTAEFQSYVNERKFNIYLCRRADPESKGMIENVVKYIKGNFADSRVFSNIEDWNDRALQWLQRTGNHQVHQTTKKRPAEVFLLEKQHLQPVSSLLSYESTNNQSITRSVSKDNTIRYKSNRYSVPLGTYQTMTENLVWVEVIGDEQQTLVIRREANGEIIAEHMISSEKGKLIQNRHHTRDRSKGIEELKQRLISYFEDPTQAAAYFDEISQRYPRYRRDQFAIIHKVIQQYPALIDTVLTKCMTEKLYNANDFRDIAHHLDTLHDEAMKGLQSFYNNSPKYSHIKASTRSLNAYTSILGGRA</sequence>
<dbReference type="NCBIfam" id="NF033546">
    <property type="entry name" value="transpos_IS21"/>
    <property type="match status" value="1"/>
</dbReference>
<reference evidence="7 8" key="1">
    <citation type="submission" date="2015-01" db="EMBL/GenBank/DDBJ databases">
        <title>Genome Assembly of Bacillus badius MTCC 1458.</title>
        <authorList>
            <person name="Verma A."/>
            <person name="Khatri I."/>
            <person name="Mual P."/>
            <person name="Subramanian S."/>
            <person name="Krishnamurthi S."/>
        </authorList>
    </citation>
    <scope>NUCLEOTIDE SEQUENCE [LARGE SCALE GENOMIC DNA]</scope>
    <source>
        <strain evidence="7 8">MTCC 1458</strain>
    </source>
</reference>
<dbReference type="SUPFAM" id="SSF53098">
    <property type="entry name" value="Ribonuclease H-like"/>
    <property type="match status" value="1"/>
</dbReference>
<dbReference type="InterPro" id="IPR036397">
    <property type="entry name" value="RNaseH_sf"/>
</dbReference>
<gene>
    <name evidence="7" type="ORF">SD77_3521</name>
</gene>
<evidence type="ECO:0000313" key="7">
    <source>
        <dbReference type="EMBL" id="KIL72281.1"/>
    </source>
</evidence>
<evidence type="ECO:0000256" key="4">
    <source>
        <dbReference type="ARBA" id="ARBA00023172"/>
    </source>
</evidence>
<feature type="domain" description="HTH IS21-type" evidence="5">
    <location>
        <begin position="1"/>
        <end position="66"/>
    </location>
</feature>
<dbReference type="InterPro" id="IPR009057">
    <property type="entry name" value="Homeodomain-like_sf"/>
</dbReference>
<dbReference type="EMBL" id="JXLP01000036">
    <property type="protein sequence ID" value="KIL72281.1"/>
    <property type="molecule type" value="Genomic_DNA"/>
</dbReference>
<dbReference type="RefSeq" id="WP_156141543.1">
    <property type="nucleotide sequence ID" value="NZ_JARTHD010000036.1"/>
</dbReference>
<dbReference type="InterPro" id="IPR017894">
    <property type="entry name" value="HTH_IS21_transposase_type"/>
</dbReference>
<dbReference type="InterPro" id="IPR001584">
    <property type="entry name" value="Integrase_cat-core"/>
</dbReference>
<keyword evidence="8" id="KW-1185">Reference proteome</keyword>
<keyword evidence="2" id="KW-0815">Transposition</keyword>
<dbReference type="PANTHER" id="PTHR35004:SF6">
    <property type="entry name" value="TRANSPOSASE"/>
    <property type="match status" value="1"/>
</dbReference>
<feature type="domain" description="Integrase catalytic" evidence="6">
    <location>
        <begin position="120"/>
        <end position="296"/>
    </location>
</feature>
<protein>
    <submittedName>
        <fullName evidence="7">Mobile element protein</fullName>
    </submittedName>
</protein>
<accession>A0ABR5ANP0</accession>
<dbReference type="PROSITE" id="PS50994">
    <property type="entry name" value="INTEGRASE"/>
    <property type="match status" value="1"/>
</dbReference>
<evidence type="ECO:0000256" key="3">
    <source>
        <dbReference type="ARBA" id="ARBA00023125"/>
    </source>
</evidence>
<comment type="caution">
    <text evidence="7">The sequence shown here is derived from an EMBL/GenBank/DDBJ whole genome shotgun (WGS) entry which is preliminary data.</text>
</comment>
<evidence type="ECO:0000313" key="8">
    <source>
        <dbReference type="Proteomes" id="UP000031982"/>
    </source>
</evidence>
<dbReference type="Gene3D" id="1.10.10.60">
    <property type="entry name" value="Homeodomain-like"/>
    <property type="match status" value="1"/>
</dbReference>
<keyword evidence="4" id="KW-0233">DNA recombination</keyword>
<evidence type="ECO:0000256" key="1">
    <source>
        <dbReference type="ARBA" id="ARBA00009277"/>
    </source>
</evidence>
<organism evidence="7 8">
    <name type="scientific">Bacillus badius</name>
    <dbReference type="NCBI Taxonomy" id="1455"/>
    <lineage>
        <taxon>Bacteria</taxon>
        <taxon>Bacillati</taxon>
        <taxon>Bacillota</taxon>
        <taxon>Bacilli</taxon>
        <taxon>Bacillales</taxon>
        <taxon>Bacillaceae</taxon>
        <taxon>Pseudobacillus</taxon>
    </lineage>
</organism>
<dbReference type="InterPro" id="IPR012337">
    <property type="entry name" value="RNaseH-like_sf"/>
</dbReference>
<dbReference type="SUPFAM" id="SSF46689">
    <property type="entry name" value="Homeodomain-like"/>
    <property type="match status" value="1"/>
</dbReference>